<dbReference type="PANTHER" id="PTHR12907">
    <property type="entry name" value="EGL NINE HOMOLOG-RELATED"/>
    <property type="match status" value="1"/>
</dbReference>
<dbReference type="EMBL" id="JAEPRD010000063">
    <property type="protein sequence ID" value="KAG2202207.1"/>
    <property type="molecule type" value="Genomic_DNA"/>
</dbReference>
<dbReference type="Gene3D" id="2.60.120.620">
    <property type="entry name" value="q2cbj1_9rhob like domain"/>
    <property type="match status" value="1"/>
</dbReference>
<gene>
    <name evidence="8" type="ORF">INT47_002126</name>
</gene>
<keyword evidence="3" id="KW-0847">Vitamin C</keyword>
<evidence type="ECO:0000256" key="5">
    <source>
        <dbReference type="ARBA" id="ARBA00023002"/>
    </source>
</evidence>
<dbReference type="Proteomes" id="UP000603453">
    <property type="component" value="Unassembled WGS sequence"/>
</dbReference>
<evidence type="ECO:0000259" key="7">
    <source>
        <dbReference type="PROSITE" id="PS51471"/>
    </source>
</evidence>
<dbReference type="GO" id="GO:0008198">
    <property type="term" value="F:ferrous iron binding"/>
    <property type="evidence" value="ECO:0007669"/>
    <property type="project" value="TreeGrafter"/>
</dbReference>
<keyword evidence="4" id="KW-0223">Dioxygenase</keyword>
<evidence type="ECO:0000256" key="2">
    <source>
        <dbReference type="ARBA" id="ARBA00022723"/>
    </source>
</evidence>
<dbReference type="InterPro" id="IPR006620">
    <property type="entry name" value="Pro_4_hyd_alph"/>
</dbReference>
<name>A0A8H7V1P9_9FUNG</name>
<feature type="domain" description="Fe2OG dioxygenase" evidence="7">
    <location>
        <begin position="204"/>
        <end position="311"/>
    </location>
</feature>
<dbReference type="Pfam" id="PF13640">
    <property type="entry name" value="2OG-FeII_Oxy_3"/>
    <property type="match status" value="1"/>
</dbReference>
<keyword evidence="2" id="KW-0479">Metal-binding</keyword>
<evidence type="ECO:0000256" key="4">
    <source>
        <dbReference type="ARBA" id="ARBA00022964"/>
    </source>
</evidence>
<dbReference type="GO" id="GO:0071456">
    <property type="term" value="P:cellular response to hypoxia"/>
    <property type="evidence" value="ECO:0007669"/>
    <property type="project" value="TreeGrafter"/>
</dbReference>
<evidence type="ECO:0000313" key="9">
    <source>
        <dbReference type="Proteomes" id="UP000603453"/>
    </source>
</evidence>
<keyword evidence="6" id="KW-0408">Iron</keyword>
<keyword evidence="9" id="KW-1185">Reference proteome</keyword>
<protein>
    <recommendedName>
        <fullName evidence="7">Fe2OG dioxygenase domain-containing protein</fullName>
    </recommendedName>
</protein>
<dbReference type="GO" id="GO:0031418">
    <property type="term" value="F:L-ascorbic acid binding"/>
    <property type="evidence" value="ECO:0007669"/>
    <property type="project" value="UniProtKB-KW"/>
</dbReference>
<dbReference type="AlphaFoldDB" id="A0A8H7V1P9"/>
<accession>A0A8H7V1P9</accession>
<evidence type="ECO:0000256" key="6">
    <source>
        <dbReference type="ARBA" id="ARBA00023004"/>
    </source>
</evidence>
<dbReference type="PANTHER" id="PTHR12907:SF26">
    <property type="entry name" value="HIF PROLYL HYDROXYLASE, ISOFORM C"/>
    <property type="match status" value="1"/>
</dbReference>
<dbReference type="GO" id="GO:0031543">
    <property type="term" value="F:peptidyl-proline dioxygenase activity"/>
    <property type="evidence" value="ECO:0007669"/>
    <property type="project" value="TreeGrafter"/>
</dbReference>
<evidence type="ECO:0000256" key="3">
    <source>
        <dbReference type="ARBA" id="ARBA00022896"/>
    </source>
</evidence>
<sequence>MNTTHSLEDRILRMEATNVSDLPDFPDNKSDLPSDFEYDPAEYDDEEEEIVEEISENELLRYLDQQENPLSVAQRLFYHELNTTQYQRQSDTWDLNCLTPQALEELYGTGWTELEGIVDLDTLKGAHEEAVSLQDAYVMPKDLRAEDDPFRDVSARDDAIVWLDPNNENNALGTVDTPPYLSRILEFISGPLYHDLSKMIRLQGRTEYQLAYYHPNGARYERHRDALPTDDPSDGNQRRVTVVLYLNPGWVAGDGGEVKILSRTDDHGLPEGADRIVKPQMGKILLFLSGVVDYEVLPTHKPRYALTTWLR</sequence>
<dbReference type="InterPro" id="IPR005123">
    <property type="entry name" value="Oxoglu/Fe-dep_dioxygenase_dom"/>
</dbReference>
<evidence type="ECO:0000313" key="8">
    <source>
        <dbReference type="EMBL" id="KAG2202207.1"/>
    </source>
</evidence>
<dbReference type="InterPro" id="IPR051559">
    <property type="entry name" value="HIF_prolyl_hydroxylases"/>
</dbReference>
<dbReference type="SMART" id="SM00702">
    <property type="entry name" value="P4Hc"/>
    <property type="match status" value="1"/>
</dbReference>
<dbReference type="InterPro" id="IPR044862">
    <property type="entry name" value="Pro_4_hyd_alph_FE2OG_OXY"/>
</dbReference>
<reference evidence="8" key="1">
    <citation type="submission" date="2020-12" db="EMBL/GenBank/DDBJ databases">
        <title>Metabolic potential, ecology and presence of endohyphal bacteria is reflected in genomic diversity of Mucoromycotina.</title>
        <authorList>
            <person name="Muszewska A."/>
            <person name="Okrasinska A."/>
            <person name="Steczkiewicz K."/>
            <person name="Drgas O."/>
            <person name="Orlowska M."/>
            <person name="Perlinska-Lenart U."/>
            <person name="Aleksandrzak-Piekarczyk T."/>
            <person name="Szatraj K."/>
            <person name="Zielenkiewicz U."/>
            <person name="Pilsyk S."/>
            <person name="Malc E."/>
            <person name="Mieczkowski P."/>
            <person name="Kruszewska J.S."/>
            <person name="Biernat P."/>
            <person name="Pawlowska J."/>
        </authorList>
    </citation>
    <scope>NUCLEOTIDE SEQUENCE</scope>
    <source>
        <strain evidence="8">WA0000017839</strain>
    </source>
</reference>
<comment type="caution">
    <text evidence="8">The sequence shown here is derived from an EMBL/GenBank/DDBJ whole genome shotgun (WGS) entry which is preliminary data.</text>
</comment>
<dbReference type="PROSITE" id="PS51471">
    <property type="entry name" value="FE2OG_OXY"/>
    <property type="match status" value="1"/>
</dbReference>
<dbReference type="OrthoDB" id="76265at2759"/>
<comment type="cofactor">
    <cofactor evidence="1">
        <name>L-ascorbate</name>
        <dbReference type="ChEBI" id="CHEBI:38290"/>
    </cofactor>
</comment>
<evidence type="ECO:0000256" key="1">
    <source>
        <dbReference type="ARBA" id="ARBA00001961"/>
    </source>
</evidence>
<keyword evidence="5" id="KW-0560">Oxidoreductase</keyword>
<proteinExistence type="predicted"/>
<organism evidence="8 9">
    <name type="scientific">Mucor saturninus</name>
    <dbReference type="NCBI Taxonomy" id="64648"/>
    <lineage>
        <taxon>Eukaryota</taxon>
        <taxon>Fungi</taxon>
        <taxon>Fungi incertae sedis</taxon>
        <taxon>Mucoromycota</taxon>
        <taxon>Mucoromycotina</taxon>
        <taxon>Mucoromycetes</taxon>
        <taxon>Mucorales</taxon>
        <taxon>Mucorineae</taxon>
        <taxon>Mucoraceae</taxon>
        <taxon>Mucor</taxon>
    </lineage>
</organism>